<dbReference type="Pfam" id="PF01553">
    <property type="entry name" value="Acyltransferase"/>
    <property type="match status" value="1"/>
</dbReference>
<keyword evidence="3" id="KW-0012">Acyltransferase</keyword>
<dbReference type="PANTHER" id="PTHR10983">
    <property type="entry name" value="1-ACYLGLYCEROL-3-PHOSPHATE ACYLTRANSFERASE-RELATED"/>
    <property type="match status" value="1"/>
</dbReference>
<dbReference type="RefSeq" id="WP_028374406.1">
    <property type="nucleotide sequence ID" value="NZ_CAAAJD010000011.1"/>
</dbReference>
<accession>A0A0W0VZY2</accession>
<dbReference type="eggNOG" id="COG0204">
    <property type="taxonomic scope" value="Bacteria"/>
</dbReference>
<dbReference type="EMBL" id="LNYI01000003">
    <property type="protein sequence ID" value="KTD25733.1"/>
    <property type="molecule type" value="Genomic_DNA"/>
</dbReference>
<dbReference type="PANTHER" id="PTHR10983:SF16">
    <property type="entry name" value="LYSOCARDIOLIPIN ACYLTRANSFERASE 1"/>
    <property type="match status" value="1"/>
</dbReference>
<name>A0A0W0VZY2_9GAMM</name>
<dbReference type="OrthoDB" id="319710at2"/>
<dbReference type="PATRIC" id="fig|45067.4.peg.126"/>
<comment type="caution">
    <text evidence="3">The sequence shown here is derived from an EMBL/GenBank/DDBJ whole genome shotgun (WGS) entry which is preliminary data.</text>
</comment>
<keyword evidence="4" id="KW-1185">Reference proteome</keyword>
<evidence type="ECO:0000313" key="4">
    <source>
        <dbReference type="Proteomes" id="UP000054869"/>
    </source>
</evidence>
<dbReference type="GO" id="GO:0016746">
    <property type="term" value="F:acyltransferase activity"/>
    <property type="evidence" value="ECO:0007669"/>
    <property type="project" value="UniProtKB-KW"/>
</dbReference>
<dbReference type="SMART" id="SM00563">
    <property type="entry name" value="PlsC"/>
    <property type="match status" value="1"/>
</dbReference>
<gene>
    <name evidence="3" type="ORF">Llan_0123</name>
</gene>
<dbReference type="STRING" id="45067.Llan_0123"/>
<keyword evidence="1" id="KW-0812">Transmembrane</keyword>
<evidence type="ECO:0000313" key="3">
    <source>
        <dbReference type="EMBL" id="KTD25733.1"/>
    </source>
</evidence>
<dbReference type="Proteomes" id="UP000054869">
    <property type="component" value="Unassembled WGS sequence"/>
</dbReference>
<keyword evidence="3" id="KW-0808">Transferase</keyword>
<dbReference type="InterPro" id="IPR002123">
    <property type="entry name" value="Plipid/glycerol_acylTrfase"/>
</dbReference>
<keyword evidence="1" id="KW-1133">Transmembrane helix</keyword>
<reference evidence="3 4" key="1">
    <citation type="submission" date="2015-11" db="EMBL/GenBank/DDBJ databases">
        <title>Genomic analysis of 38 Legionella species identifies large and diverse effector repertoires.</title>
        <authorList>
            <person name="Burstein D."/>
            <person name="Amaro F."/>
            <person name="Zusman T."/>
            <person name="Lifshitz Z."/>
            <person name="Cohen O."/>
            <person name="Gilbert J.A."/>
            <person name="Pupko T."/>
            <person name="Shuman H.A."/>
            <person name="Segal G."/>
        </authorList>
    </citation>
    <scope>NUCLEOTIDE SEQUENCE [LARGE SCALE GENOMIC DNA]</scope>
    <source>
        <strain evidence="3 4">ATCC 49751</strain>
    </source>
</reference>
<evidence type="ECO:0000259" key="2">
    <source>
        <dbReference type="SMART" id="SM00563"/>
    </source>
</evidence>
<feature type="transmembrane region" description="Helical" evidence="1">
    <location>
        <begin position="12"/>
        <end position="37"/>
    </location>
</feature>
<proteinExistence type="predicted"/>
<organism evidence="3 4">
    <name type="scientific">Legionella lansingensis</name>
    <dbReference type="NCBI Taxonomy" id="45067"/>
    <lineage>
        <taxon>Bacteria</taxon>
        <taxon>Pseudomonadati</taxon>
        <taxon>Pseudomonadota</taxon>
        <taxon>Gammaproteobacteria</taxon>
        <taxon>Legionellales</taxon>
        <taxon>Legionellaceae</taxon>
        <taxon>Legionella</taxon>
    </lineage>
</organism>
<keyword evidence="1" id="KW-0472">Membrane</keyword>
<sequence length="297" mass="34401">MKKAKRIRGQLHGFLAIGILILSTSLGFIPILLLGVLKLFPNRHWQLFCTKMVDVVASWWSAINSAYIKRTQCITWEVDGLENLSRQNSYLVIANHQSWLDIVVLQHLFNRKIPVLKFFIKDQLKWVPLLGFAWWAMGCPFMKRYSKEYLVKNPHKKGKDLLAASKAIELFKHAPATIMSFVEGTRFSMQKSKEQKSPYQFLLKPKAGGLSFVISTMGHQFTSLLDVTIIYSNAKHSLWDFLCRRIDAIKVHIRHLPIPKQFLSPSLIADDKAQEEFRNWLNNSWYEKDRLIASLKA</sequence>
<protein>
    <submittedName>
        <fullName evidence="3">Acyltransferase</fullName>
    </submittedName>
</protein>
<dbReference type="SUPFAM" id="SSF69593">
    <property type="entry name" value="Glycerol-3-phosphate (1)-acyltransferase"/>
    <property type="match status" value="1"/>
</dbReference>
<dbReference type="AlphaFoldDB" id="A0A0W0VZY2"/>
<feature type="domain" description="Phospholipid/glycerol acyltransferase" evidence="2">
    <location>
        <begin position="90"/>
        <end position="232"/>
    </location>
</feature>
<evidence type="ECO:0000256" key="1">
    <source>
        <dbReference type="SAM" id="Phobius"/>
    </source>
</evidence>
<dbReference type="CDD" id="cd07990">
    <property type="entry name" value="LPLAT_LCLAT1-like"/>
    <property type="match status" value="1"/>
</dbReference>
<dbReference type="NCBIfam" id="NF010621">
    <property type="entry name" value="PRK14014.1"/>
    <property type="match status" value="1"/>
</dbReference>